<gene>
    <name evidence="1" type="ORF">B6N60_05009</name>
</gene>
<evidence type="ECO:0000313" key="2">
    <source>
        <dbReference type="Proteomes" id="UP000683511"/>
    </source>
</evidence>
<dbReference type="KEGG" id="rsin:B6N60_05009"/>
<sequence length="36" mass="4254">MSKLLTTHNLISKVRVAVGDYFHQMEELSIHFIEEH</sequence>
<dbReference type="AlphaFoldDB" id="A0A975Y7F5"/>
<organism evidence="1 2">
    <name type="scientific">Richelia sinica FACHB-800</name>
    <dbReference type="NCBI Taxonomy" id="1357546"/>
    <lineage>
        <taxon>Bacteria</taxon>
        <taxon>Bacillati</taxon>
        <taxon>Cyanobacteriota</taxon>
        <taxon>Cyanophyceae</taxon>
        <taxon>Nostocales</taxon>
        <taxon>Nostocaceae</taxon>
        <taxon>Richelia</taxon>
    </lineage>
</organism>
<proteinExistence type="predicted"/>
<keyword evidence="2" id="KW-1185">Reference proteome</keyword>
<dbReference type="EMBL" id="CP021056">
    <property type="protein sequence ID" value="QXE26278.1"/>
    <property type="molecule type" value="Genomic_DNA"/>
</dbReference>
<accession>A0A975Y7F5</accession>
<reference evidence="1" key="1">
    <citation type="submission" date="2017-04" db="EMBL/GenBank/DDBJ databases">
        <title>Genome deletions in a multicellular cyanobacterial endosymbiont for morphological adaptation in marine diatoms.</title>
        <authorList>
            <person name="Wang Y."/>
            <person name="Gao H."/>
            <person name="Li R."/>
            <person name="Xu X."/>
        </authorList>
    </citation>
    <scope>NUCLEOTIDE SEQUENCE</scope>
    <source>
        <strain evidence="1">FACHB 800</strain>
    </source>
</reference>
<name>A0A975Y7F5_9NOST</name>
<evidence type="ECO:0000313" key="1">
    <source>
        <dbReference type="EMBL" id="QXE26278.1"/>
    </source>
</evidence>
<protein>
    <submittedName>
        <fullName evidence="1">Uncharacterized protein</fullName>
    </submittedName>
</protein>
<dbReference type="Proteomes" id="UP000683511">
    <property type="component" value="Chromosome"/>
</dbReference>